<evidence type="ECO:0000313" key="3">
    <source>
        <dbReference type="EMBL" id="ACE75136.1"/>
    </source>
</evidence>
<organism evidence="3">
    <name type="scientific">Glyptapanteles flavicoxis</name>
    <dbReference type="NCBI Taxonomy" id="463051"/>
    <lineage>
        <taxon>Eukaryota</taxon>
        <taxon>Metazoa</taxon>
        <taxon>Ecdysozoa</taxon>
        <taxon>Arthropoda</taxon>
        <taxon>Hexapoda</taxon>
        <taxon>Insecta</taxon>
        <taxon>Pterygota</taxon>
        <taxon>Neoptera</taxon>
        <taxon>Endopterygota</taxon>
        <taxon>Hymenoptera</taxon>
        <taxon>Apocrita</taxon>
        <taxon>Ichneumonoidea</taxon>
        <taxon>Braconidae</taxon>
        <taxon>Microgastrinae</taxon>
        <taxon>Glyptapanteles</taxon>
    </lineage>
</organism>
<dbReference type="InterPro" id="IPR008929">
    <property type="entry name" value="Chondroitin_lyas"/>
</dbReference>
<keyword evidence="2" id="KW-0812">Transmembrane</keyword>
<reference evidence="3" key="1">
    <citation type="submission" date="2007-06" db="EMBL/GenBank/DDBJ databases">
        <title>Bracovirus Evolution: Comparative Genomics of Multiple Viral and Proviral Genomes.</title>
        <authorList>
            <person name="Desjardins C.A."/>
            <person name="Gundersen-Rindal D.E."/>
            <person name="Hostetler J.B."/>
            <person name="Tallon L.J."/>
            <person name="Utterback T.R."/>
            <person name="Fuester R.W."/>
            <person name="Schatz M.C."/>
            <person name="Pedroni M.J."/>
            <person name="Fadrosh D.W."/>
            <person name="Haas B.J."/>
            <person name="Toms B.S."/>
            <person name="Chen D."/>
            <person name="Nene V."/>
        </authorList>
    </citation>
    <scope>NUCLEOTIDE SEQUENCE</scope>
</reference>
<proteinExistence type="predicted"/>
<keyword evidence="2" id="KW-0472">Membrane</keyword>
<feature type="compositionally biased region" description="Polar residues" evidence="1">
    <location>
        <begin position="93"/>
        <end position="108"/>
    </location>
</feature>
<name>B7S8B2_9HYME</name>
<evidence type="ECO:0000256" key="1">
    <source>
        <dbReference type="SAM" id="MobiDB-lite"/>
    </source>
</evidence>
<dbReference type="AlphaFoldDB" id="B7S8B2"/>
<protein>
    <submittedName>
        <fullName evidence="3">Uncharacterized protein</fullName>
    </submittedName>
</protein>
<dbReference type="EMBL" id="EF710644">
    <property type="protein sequence ID" value="ACE75136.1"/>
    <property type="molecule type" value="Genomic_DNA"/>
</dbReference>
<sequence>MPCKTLNLNSGKTNFEVLFFNTTTMIATFLSILMVLTVGTLVMIKVIIPVVAKGSRPEIIDSEELPTPEARISAEPQLLNRYQSHVPQPHYSYQQPVQIPNSANQHPSQGLPPQLNNPYQSKPVRAPKFHFQSHTFNPQWSNQQPISRPSNLESQLLDQMQSDAPQVFHELQAGLEPMSKEVILQRLQSSLSNIYSMPSEYWTLATQYNTNMDQVYQDTFLLGGNPNMEKITSFGISLLHQFANDKKAIYLPIVEHLITKIDENLPEGTDLVELPPTWNQKYYFFCVRLTRMLAMFEILGNTESIKTICHKRICQITPYLWKSLNWMMMWGIELVWIAIPRLVTNFLNETETYKKETKLDTMDKLREILKAKYLGNIDVVVDGLWVEKSCVFHGVATYWPIVESGQFYASVFRALGYEADIDDVTQKILNEILHPSMDIIPLGLFGRQPDIRIKKTLETNWPQYQQKAKLDVGIFPVAGLGVFKSPDFAFWVRVQRWYLAGYECDQVDFELAGGWIQMRKLYLTSAKNNYRKMTWQEIKMQPGVISHEDGSDDFEHLKPHKEEAYHYPKDVISHIGTLMDEKKRVLYWKNEYKFQSLFGESEITEFGVCTDNGLVMQMEVLNKTGKTLKVRVKDNDASRMVFDCRCSDPEQNCDDGFVTVGNNDKIVINWRQVFNRDTYPQEVTRVTAGGDMTFKFGDSDYVIESQDALHFVIKNSEVILAGSFEKSLSYTIQYGYENEPILFKLNPKTLMYTAIR</sequence>
<gene>
    <name evidence="3" type="ORF">GFP_L7_0780</name>
</gene>
<accession>B7S8B2</accession>
<dbReference type="Gene3D" id="1.50.10.100">
    <property type="entry name" value="Chondroitin AC/alginate lyase"/>
    <property type="match status" value="1"/>
</dbReference>
<feature type="region of interest" description="Disordered" evidence="1">
    <location>
        <begin position="93"/>
        <end position="123"/>
    </location>
</feature>
<keyword evidence="2" id="KW-1133">Transmembrane helix</keyword>
<evidence type="ECO:0000256" key="2">
    <source>
        <dbReference type="SAM" id="Phobius"/>
    </source>
</evidence>
<feature type="transmembrane region" description="Helical" evidence="2">
    <location>
        <begin position="25"/>
        <end position="48"/>
    </location>
</feature>